<dbReference type="OrthoDB" id="5061070at2759"/>
<dbReference type="InterPro" id="IPR003130">
    <property type="entry name" value="GED"/>
</dbReference>
<dbReference type="GeneID" id="25915525"/>
<evidence type="ECO:0000313" key="2">
    <source>
        <dbReference type="EMBL" id="KNC72421.1"/>
    </source>
</evidence>
<evidence type="ECO:0000259" key="1">
    <source>
        <dbReference type="Pfam" id="PF02212"/>
    </source>
</evidence>
<feature type="domain" description="Dynamin GTPase effector" evidence="1">
    <location>
        <begin position="46"/>
        <end position="84"/>
    </location>
</feature>
<organism evidence="2 3">
    <name type="scientific">Sphaeroforma arctica JP610</name>
    <dbReference type="NCBI Taxonomy" id="667725"/>
    <lineage>
        <taxon>Eukaryota</taxon>
        <taxon>Ichthyosporea</taxon>
        <taxon>Ichthyophonida</taxon>
        <taxon>Sphaeroforma</taxon>
    </lineage>
</organism>
<name>A0A0L0F762_9EUKA</name>
<dbReference type="EMBL" id="KQ247075">
    <property type="protein sequence ID" value="KNC72421.1"/>
    <property type="molecule type" value="Genomic_DNA"/>
</dbReference>
<proteinExistence type="predicted"/>
<dbReference type="GO" id="GO:0003924">
    <property type="term" value="F:GTPase activity"/>
    <property type="evidence" value="ECO:0007669"/>
    <property type="project" value="InterPro"/>
</dbReference>
<reference evidence="2 3" key="1">
    <citation type="submission" date="2011-02" db="EMBL/GenBank/DDBJ databases">
        <title>The Genome Sequence of Sphaeroforma arctica JP610.</title>
        <authorList>
            <consortium name="The Broad Institute Genome Sequencing Platform"/>
            <person name="Russ C."/>
            <person name="Cuomo C."/>
            <person name="Young S.K."/>
            <person name="Zeng Q."/>
            <person name="Gargeya S."/>
            <person name="Alvarado L."/>
            <person name="Berlin A."/>
            <person name="Chapman S.B."/>
            <person name="Chen Z."/>
            <person name="Freedman E."/>
            <person name="Gellesch M."/>
            <person name="Goldberg J."/>
            <person name="Griggs A."/>
            <person name="Gujja S."/>
            <person name="Heilman E."/>
            <person name="Heiman D."/>
            <person name="Howarth C."/>
            <person name="Mehta T."/>
            <person name="Neiman D."/>
            <person name="Pearson M."/>
            <person name="Roberts A."/>
            <person name="Saif S."/>
            <person name="Shea T."/>
            <person name="Shenoy N."/>
            <person name="Sisk P."/>
            <person name="Stolte C."/>
            <person name="Sykes S."/>
            <person name="White J."/>
            <person name="Yandava C."/>
            <person name="Burger G."/>
            <person name="Gray M.W."/>
            <person name="Holland P.W.H."/>
            <person name="King N."/>
            <person name="Lang F.B.F."/>
            <person name="Roger A.J."/>
            <person name="Ruiz-Trillo I."/>
            <person name="Haas B."/>
            <person name="Nusbaum C."/>
            <person name="Birren B."/>
        </authorList>
    </citation>
    <scope>NUCLEOTIDE SEQUENCE [LARGE SCALE GENOMIC DNA]</scope>
    <source>
        <strain evidence="2 3">JP610</strain>
    </source>
</reference>
<dbReference type="RefSeq" id="XP_014146323.1">
    <property type="nucleotide sequence ID" value="XM_014290848.1"/>
</dbReference>
<dbReference type="AlphaFoldDB" id="A0A0L0F762"/>
<gene>
    <name evidence="2" type="ORF">SARC_15021</name>
</gene>
<sequence length="85" mass="9865">MTAYAQLHSAATLLLYMPLHRKLTITPALYHRHCISHAAVRTYAWRRLYSAGNPDELMEESPDEVQRREDLLRMLKMSKGALKLL</sequence>
<dbReference type="GO" id="GO:0005525">
    <property type="term" value="F:GTP binding"/>
    <property type="evidence" value="ECO:0007669"/>
    <property type="project" value="InterPro"/>
</dbReference>
<dbReference type="Proteomes" id="UP000054560">
    <property type="component" value="Unassembled WGS sequence"/>
</dbReference>
<dbReference type="Pfam" id="PF02212">
    <property type="entry name" value="GED"/>
    <property type="match status" value="1"/>
</dbReference>
<accession>A0A0L0F762</accession>
<keyword evidence="3" id="KW-1185">Reference proteome</keyword>
<feature type="non-terminal residue" evidence="2">
    <location>
        <position position="85"/>
    </location>
</feature>
<evidence type="ECO:0000313" key="3">
    <source>
        <dbReference type="Proteomes" id="UP000054560"/>
    </source>
</evidence>
<protein>
    <recommendedName>
        <fullName evidence="1">Dynamin GTPase effector domain-containing protein</fullName>
    </recommendedName>
</protein>